<organism evidence="2 3">
    <name type="scientific">Kitasatospora arboriphila</name>
    <dbReference type="NCBI Taxonomy" id="258052"/>
    <lineage>
        <taxon>Bacteria</taxon>
        <taxon>Bacillati</taxon>
        <taxon>Actinomycetota</taxon>
        <taxon>Actinomycetes</taxon>
        <taxon>Kitasatosporales</taxon>
        <taxon>Streptomycetaceae</taxon>
        <taxon>Kitasatospora</taxon>
    </lineage>
</organism>
<evidence type="ECO:0000256" key="1">
    <source>
        <dbReference type="SAM" id="MobiDB-lite"/>
    </source>
</evidence>
<accession>A0ABN1U594</accession>
<proteinExistence type="predicted"/>
<gene>
    <name evidence="2" type="ORF">GCM10009663_70600</name>
</gene>
<keyword evidence="3" id="KW-1185">Reference proteome</keyword>
<reference evidence="2 3" key="1">
    <citation type="journal article" date="2019" name="Int. J. Syst. Evol. Microbiol.">
        <title>The Global Catalogue of Microorganisms (GCM) 10K type strain sequencing project: providing services to taxonomists for standard genome sequencing and annotation.</title>
        <authorList>
            <consortium name="The Broad Institute Genomics Platform"/>
            <consortium name="The Broad Institute Genome Sequencing Center for Infectious Disease"/>
            <person name="Wu L."/>
            <person name="Ma J."/>
        </authorList>
    </citation>
    <scope>NUCLEOTIDE SEQUENCE [LARGE SCALE GENOMIC DNA]</scope>
    <source>
        <strain evidence="2 3">JCM 13002</strain>
    </source>
</reference>
<protein>
    <submittedName>
        <fullName evidence="2">Uncharacterized protein</fullName>
    </submittedName>
</protein>
<comment type="caution">
    <text evidence="2">The sequence shown here is derived from an EMBL/GenBank/DDBJ whole genome shotgun (WGS) entry which is preliminary data.</text>
</comment>
<name>A0ABN1U594_9ACTN</name>
<sequence>MLVLVPTLDLLTQTVEEWRKVGHDGPAAAVCSLQDGALFVAGVQAVHLNDALACRPRPARRHCAPAPPAPQPCATADLIPVAALPVEDLAVDLAVGAGLTPLTGHRHLAALAVGATTPIDLAPLRTLPALCALDLSRWPAVGVALLAAVPGLRYPALSPARWTALDAAGRIPARLAGARLAGALDLLAVLGTDTSSAYRRSGTVDGNSWPPGHGKAAGEAGGRGPGLPRLWRRSCRGSAVGRAPAVCGRAGAARPAVPGCHGCPSGRFVNRRVGGAGFIRRGWSCGWWWAW</sequence>
<dbReference type="Proteomes" id="UP001499987">
    <property type="component" value="Unassembled WGS sequence"/>
</dbReference>
<evidence type="ECO:0000313" key="3">
    <source>
        <dbReference type="Proteomes" id="UP001499987"/>
    </source>
</evidence>
<dbReference type="EMBL" id="BAAALD010000121">
    <property type="protein sequence ID" value="GAA1120880.1"/>
    <property type="molecule type" value="Genomic_DNA"/>
</dbReference>
<feature type="region of interest" description="Disordered" evidence="1">
    <location>
        <begin position="202"/>
        <end position="225"/>
    </location>
</feature>
<evidence type="ECO:0000313" key="2">
    <source>
        <dbReference type="EMBL" id="GAA1120880.1"/>
    </source>
</evidence>